<dbReference type="PANTHER" id="PTHR44942:SF10">
    <property type="entry name" value="METHYLTRANSFERASE TYPE 11 DOMAIN-CONTAINING PROTEIN"/>
    <property type="match status" value="1"/>
</dbReference>
<protein>
    <submittedName>
        <fullName evidence="2">Trans-aconitate 3-methyltransferase</fullName>
    </submittedName>
</protein>
<organism evidence="2 3">
    <name type="scientific">Fusarium albosuccineum</name>
    <dbReference type="NCBI Taxonomy" id="1237068"/>
    <lineage>
        <taxon>Eukaryota</taxon>
        <taxon>Fungi</taxon>
        <taxon>Dikarya</taxon>
        <taxon>Ascomycota</taxon>
        <taxon>Pezizomycotina</taxon>
        <taxon>Sordariomycetes</taxon>
        <taxon>Hypocreomycetidae</taxon>
        <taxon>Hypocreales</taxon>
        <taxon>Nectriaceae</taxon>
        <taxon>Fusarium</taxon>
        <taxon>Fusarium decemcellulare species complex</taxon>
    </lineage>
</organism>
<keyword evidence="2" id="KW-0808">Transferase</keyword>
<dbReference type="Gene3D" id="3.40.50.150">
    <property type="entry name" value="Vaccinia Virus protein VP39"/>
    <property type="match status" value="1"/>
</dbReference>
<dbReference type="InterPro" id="IPR051052">
    <property type="entry name" value="Diverse_substrate_MTase"/>
</dbReference>
<accession>A0A8H4PL39</accession>
<dbReference type="GO" id="GO:0032259">
    <property type="term" value="P:methylation"/>
    <property type="evidence" value="ECO:0007669"/>
    <property type="project" value="UniProtKB-KW"/>
</dbReference>
<evidence type="ECO:0000259" key="1">
    <source>
        <dbReference type="Pfam" id="PF08241"/>
    </source>
</evidence>
<proteinExistence type="predicted"/>
<evidence type="ECO:0000313" key="3">
    <source>
        <dbReference type="Proteomes" id="UP000554235"/>
    </source>
</evidence>
<name>A0A8H4PL39_9HYPO</name>
<dbReference type="EMBL" id="JAADYS010000473">
    <property type="protein sequence ID" value="KAF4469442.1"/>
    <property type="molecule type" value="Genomic_DNA"/>
</dbReference>
<feature type="domain" description="Methyltransferase type 11" evidence="1">
    <location>
        <begin position="57"/>
        <end position="157"/>
    </location>
</feature>
<reference evidence="2 3" key="1">
    <citation type="submission" date="2020-01" db="EMBL/GenBank/DDBJ databases">
        <title>Identification and distribution of gene clusters putatively required for synthesis of sphingolipid metabolism inhibitors in phylogenetically diverse species of the filamentous fungus Fusarium.</title>
        <authorList>
            <person name="Kim H.-S."/>
            <person name="Busman M."/>
            <person name="Brown D.W."/>
            <person name="Divon H."/>
            <person name="Uhlig S."/>
            <person name="Proctor R.H."/>
        </authorList>
    </citation>
    <scope>NUCLEOTIDE SEQUENCE [LARGE SCALE GENOMIC DNA]</scope>
    <source>
        <strain evidence="2 3">NRRL 20459</strain>
    </source>
</reference>
<dbReference type="Pfam" id="PF08241">
    <property type="entry name" value="Methyltransf_11"/>
    <property type="match status" value="1"/>
</dbReference>
<dbReference type="PANTHER" id="PTHR44942">
    <property type="entry name" value="METHYLTRANSF_11 DOMAIN-CONTAINING PROTEIN"/>
    <property type="match status" value="1"/>
</dbReference>
<dbReference type="Proteomes" id="UP000554235">
    <property type="component" value="Unassembled WGS sequence"/>
</dbReference>
<dbReference type="OrthoDB" id="10027013at2759"/>
<keyword evidence="2" id="KW-0489">Methyltransferase</keyword>
<gene>
    <name evidence="2" type="ORF">FALBO_3662</name>
</gene>
<comment type="caution">
    <text evidence="2">The sequence shown here is derived from an EMBL/GenBank/DDBJ whole genome shotgun (WGS) entry which is preliminary data.</text>
</comment>
<dbReference type="InterPro" id="IPR013216">
    <property type="entry name" value="Methyltransf_11"/>
</dbReference>
<dbReference type="CDD" id="cd02440">
    <property type="entry name" value="AdoMet_MTases"/>
    <property type="match status" value="1"/>
</dbReference>
<evidence type="ECO:0000313" key="2">
    <source>
        <dbReference type="EMBL" id="KAF4469442.1"/>
    </source>
</evidence>
<sequence>MASAPEPLQNALDPTFRRYSHKQATDYAEGRLVPSKALIDLILDHHRSTGGHNGVLLDVGCGPGNATRGLAPYFDVAYGADAGESMVEAAKELGGVTLSGAPIIYELSSAEDLDKMEGVAYGSVDMITAVTAAHWFEMPKFWAAAAKLLKPGGTVAIWTVFNKPAETTTEQTKLQSIFDNFRNVVLAPYSTPSSRLTQTGYVDLVMPWDDPSTTPLFDRETFSRHELDGKDYLPVGNKDKRSPDQVSEKPPDLLTALERMVRTIGSVTRWQEAHPDLVGTEDDCVEVLMRQIREELRNGDGKIDVSGLAARMTVALLLVKRK</sequence>
<dbReference type="GO" id="GO:0008757">
    <property type="term" value="F:S-adenosylmethionine-dependent methyltransferase activity"/>
    <property type="evidence" value="ECO:0007669"/>
    <property type="project" value="InterPro"/>
</dbReference>
<dbReference type="SUPFAM" id="SSF53335">
    <property type="entry name" value="S-adenosyl-L-methionine-dependent methyltransferases"/>
    <property type="match status" value="1"/>
</dbReference>
<dbReference type="InterPro" id="IPR029063">
    <property type="entry name" value="SAM-dependent_MTases_sf"/>
</dbReference>
<dbReference type="AlphaFoldDB" id="A0A8H4PL39"/>
<keyword evidence="3" id="KW-1185">Reference proteome</keyword>